<dbReference type="AlphaFoldDB" id="A0A317PU46"/>
<dbReference type="InterPro" id="IPR032871">
    <property type="entry name" value="AHH_dom_containing"/>
</dbReference>
<dbReference type="Pfam" id="PF14412">
    <property type="entry name" value="AHH"/>
    <property type="match status" value="1"/>
</dbReference>
<dbReference type="RefSeq" id="WP_158284866.1">
    <property type="nucleotide sequence ID" value="NZ_QGTR01000001.1"/>
</dbReference>
<name>A0A317PU46_9HYPH</name>
<evidence type="ECO:0000313" key="4">
    <source>
        <dbReference type="Proteomes" id="UP000246352"/>
    </source>
</evidence>
<evidence type="ECO:0000256" key="1">
    <source>
        <dbReference type="SAM" id="MobiDB-lite"/>
    </source>
</evidence>
<dbReference type="NCBIfam" id="TIGR03696">
    <property type="entry name" value="Rhs_assc_core"/>
    <property type="match status" value="1"/>
</dbReference>
<keyword evidence="2" id="KW-0732">Signal</keyword>
<accession>A0A317PU46</accession>
<dbReference type="Proteomes" id="UP000246352">
    <property type="component" value="Unassembled WGS sequence"/>
</dbReference>
<keyword evidence="4" id="KW-1185">Reference proteome</keyword>
<feature type="compositionally biased region" description="Polar residues" evidence="1">
    <location>
        <begin position="276"/>
        <end position="288"/>
    </location>
</feature>
<evidence type="ECO:0000313" key="3">
    <source>
        <dbReference type="EMBL" id="PWW04457.1"/>
    </source>
</evidence>
<dbReference type="EMBL" id="QGTR01000001">
    <property type="protein sequence ID" value="PWW04457.1"/>
    <property type="molecule type" value="Genomic_DNA"/>
</dbReference>
<feature type="region of interest" description="Disordered" evidence="1">
    <location>
        <begin position="246"/>
        <end position="288"/>
    </location>
</feature>
<proteinExistence type="predicted"/>
<dbReference type="OrthoDB" id="7876417at2"/>
<dbReference type="Gene3D" id="2.180.10.10">
    <property type="entry name" value="RHS repeat-associated core"/>
    <property type="match status" value="1"/>
</dbReference>
<feature type="chain" id="PRO_5016414543" evidence="2">
    <location>
        <begin position="34"/>
        <end position="288"/>
    </location>
</feature>
<dbReference type="InterPro" id="IPR022385">
    <property type="entry name" value="Rhs_assc_core"/>
</dbReference>
<protein>
    <submittedName>
        <fullName evidence="3">RHS repeat-associated protein</fullName>
    </submittedName>
</protein>
<feature type="signal peptide" evidence="2">
    <location>
        <begin position="1"/>
        <end position="33"/>
    </location>
</feature>
<reference evidence="3 4" key="1">
    <citation type="submission" date="2018-05" db="EMBL/GenBank/DDBJ databases">
        <title>Genomic Encyclopedia of Type Strains, Phase IV (KMG-IV): sequencing the most valuable type-strain genomes for metagenomic binning, comparative biology and taxonomic classification.</title>
        <authorList>
            <person name="Goeker M."/>
        </authorList>
    </citation>
    <scope>NUCLEOTIDE SEQUENCE [LARGE SCALE GENOMIC DNA]</scope>
    <source>
        <strain evidence="3 4">DSM 16791</strain>
    </source>
</reference>
<comment type="caution">
    <text evidence="3">The sequence shown here is derived from an EMBL/GenBank/DDBJ whole genome shotgun (WGS) entry which is preliminary data.</text>
</comment>
<evidence type="ECO:0000256" key="2">
    <source>
        <dbReference type="SAM" id="SignalP"/>
    </source>
</evidence>
<gene>
    <name evidence="3" type="ORF">DFR52_1011155</name>
</gene>
<sequence length="288" mass="30654">MTKSTLKGSFNALARALSVLLIAAMMTVTFGEAANARFISPDTMDPTQPGVGTNRYAYAGNDPVNKSDPNGHVIETAWDAANAAWGWKSAYDNWQAGNYFTASIDAAGATIDSVAAGVPFAPGGATTVISGGKKLGGIVGKWANSLRSQGYQFHHIAPKSLSNHPAIALTGFDMEKMGNRLALPSTPGLHPTRTVHQGRHIDKYVDHFEEVLDRVVADIKSGRITPQQGREIIEKAVTRERKDLKDGNRMLNQASVYGKNASKADDTKSGGGENPNAANSPSKSPHLE</sequence>
<organism evidence="3 4">
    <name type="scientific">Hoeflea marina</name>
    <dbReference type="NCBI Taxonomy" id="274592"/>
    <lineage>
        <taxon>Bacteria</taxon>
        <taxon>Pseudomonadati</taxon>
        <taxon>Pseudomonadota</taxon>
        <taxon>Alphaproteobacteria</taxon>
        <taxon>Hyphomicrobiales</taxon>
        <taxon>Rhizobiaceae</taxon>
        <taxon>Hoeflea</taxon>
    </lineage>
</organism>